<comment type="caution">
    <text evidence="5">The sequence shown here is derived from an EMBL/GenBank/DDBJ whole genome shotgun (WGS) entry which is preliminary data.</text>
</comment>
<evidence type="ECO:0000256" key="2">
    <source>
        <dbReference type="ARBA" id="ARBA00022722"/>
    </source>
</evidence>
<reference evidence="5 6" key="1">
    <citation type="submission" date="2017-11" db="EMBL/GenBank/DDBJ databases">
        <title>Infants hospitalized years apart are colonized by the same room-sourced microbial strains.</title>
        <authorList>
            <person name="Brooks B."/>
            <person name="Olm M.R."/>
            <person name="Firek B.A."/>
            <person name="Baker R."/>
            <person name="Thomas B.C."/>
            <person name="Morowitz M.J."/>
            <person name="Banfield J.F."/>
        </authorList>
    </citation>
    <scope>NUCLEOTIDE SEQUENCE [LARGE SCALE GENOMIC DNA]</scope>
    <source>
        <strain evidence="5">S2_009_000_R2_76</strain>
    </source>
</reference>
<name>A0A2W5H6J8_9SPHI</name>
<dbReference type="NCBIfam" id="TIGR04183">
    <property type="entry name" value="Por_Secre_tail"/>
    <property type="match status" value="1"/>
</dbReference>
<feature type="domain" description="Secretion system C-terminal sorting" evidence="4">
    <location>
        <begin position="144"/>
        <end position="210"/>
    </location>
</feature>
<dbReference type="SUPFAM" id="SSF54060">
    <property type="entry name" value="His-Me finger endonucleases"/>
    <property type="match status" value="1"/>
</dbReference>
<evidence type="ECO:0000313" key="6">
    <source>
        <dbReference type="Proteomes" id="UP000249645"/>
    </source>
</evidence>
<evidence type="ECO:0000256" key="3">
    <source>
        <dbReference type="ARBA" id="ARBA00022801"/>
    </source>
</evidence>
<protein>
    <recommendedName>
        <fullName evidence="4">Secretion system C-terminal sorting domain-containing protein</fullName>
    </recommendedName>
</protein>
<dbReference type="InterPro" id="IPR044925">
    <property type="entry name" value="His-Me_finger_sf"/>
</dbReference>
<comment type="similarity">
    <text evidence="1">Belongs to the EndA/NucM nuclease family.</text>
</comment>
<dbReference type="GO" id="GO:0004518">
    <property type="term" value="F:nuclease activity"/>
    <property type="evidence" value="ECO:0007669"/>
    <property type="project" value="UniProtKB-KW"/>
</dbReference>
<evidence type="ECO:0000313" key="5">
    <source>
        <dbReference type="EMBL" id="PZP49429.1"/>
    </source>
</evidence>
<evidence type="ECO:0000259" key="4">
    <source>
        <dbReference type="Pfam" id="PF18962"/>
    </source>
</evidence>
<dbReference type="InterPro" id="IPR007346">
    <property type="entry name" value="Endonuclease-I"/>
</dbReference>
<dbReference type="PANTHER" id="PTHR33607">
    <property type="entry name" value="ENDONUCLEASE-1"/>
    <property type="match status" value="1"/>
</dbReference>
<dbReference type="InterPro" id="IPR026444">
    <property type="entry name" value="Secre_tail"/>
</dbReference>
<evidence type="ECO:0000256" key="1">
    <source>
        <dbReference type="ARBA" id="ARBA00006429"/>
    </source>
</evidence>
<dbReference type="Proteomes" id="UP000249645">
    <property type="component" value="Unassembled WGS sequence"/>
</dbReference>
<keyword evidence="2" id="KW-0540">Nuclease</keyword>
<proteinExistence type="inferred from homology"/>
<accession>A0A2W5H6J8</accession>
<sequence>MIAETEHAATTSLPQEAGASYKPTSLTWYPGDEWKGDVARMMMYMYLRYPTQCLPNNVAVGSASYSPFGDMPDIFLEWNAEDPVAAHELVRNDVLQGMQGNRNPFIDNPYLATLIWNGPQAEDTWDLQNLSTGVSYTYSEKIKLYPTVTTDYVNVVYPNGNTFQYVIYNQMGQKIMSGKTTDKIDVSGYSSGMYYIILESNNHYNSYKIIKQ</sequence>
<dbReference type="GO" id="GO:0016787">
    <property type="term" value="F:hydrolase activity"/>
    <property type="evidence" value="ECO:0007669"/>
    <property type="project" value="UniProtKB-KW"/>
</dbReference>
<organism evidence="5 6">
    <name type="scientific">Pseudopedobacter saltans</name>
    <dbReference type="NCBI Taxonomy" id="151895"/>
    <lineage>
        <taxon>Bacteria</taxon>
        <taxon>Pseudomonadati</taxon>
        <taxon>Bacteroidota</taxon>
        <taxon>Sphingobacteriia</taxon>
        <taxon>Sphingobacteriales</taxon>
        <taxon>Sphingobacteriaceae</taxon>
        <taxon>Pseudopedobacter</taxon>
    </lineage>
</organism>
<dbReference type="AlphaFoldDB" id="A0A2W5H6J8"/>
<keyword evidence="3" id="KW-0378">Hydrolase</keyword>
<dbReference type="EMBL" id="QFOI01000112">
    <property type="protein sequence ID" value="PZP49429.1"/>
    <property type="molecule type" value="Genomic_DNA"/>
</dbReference>
<dbReference type="Pfam" id="PF04231">
    <property type="entry name" value="Endonuclease_1"/>
    <property type="match status" value="1"/>
</dbReference>
<dbReference type="PANTHER" id="PTHR33607:SF2">
    <property type="entry name" value="ENDONUCLEASE-1"/>
    <property type="match status" value="1"/>
</dbReference>
<gene>
    <name evidence="5" type="ORF">DI598_07845</name>
</gene>
<dbReference type="Pfam" id="PF18962">
    <property type="entry name" value="Por_Secre_tail"/>
    <property type="match status" value="1"/>
</dbReference>